<proteinExistence type="predicted"/>
<dbReference type="VEuPathDB" id="FungiDB:BO78DRAFT_398716"/>
<keyword evidence="2" id="KW-1185">Reference proteome</keyword>
<gene>
    <name evidence="1" type="ORF">BO78DRAFT_398716</name>
</gene>
<dbReference type="AlphaFoldDB" id="A0A319E9J4"/>
<dbReference type="EMBL" id="KZ826365">
    <property type="protein sequence ID" value="PYI04765.1"/>
    <property type="molecule type" value="Genomic_DNA"/>
</dbReference>
<evidence type="ECO:0000313" key="1">
    <source>
        <dbReference type="EMBL" id="PYI04765.1"/>
    </source>
</evidence>
<accession>A0A319E9J4</accession>
<protein>
    <submittedName>
        <fullName evidence="1">Uncharacterized protein</fullName>
    </submittedName>
</protein>
<name>A0A319E9J4_ASPSB</name>
<organism evidence="1 2">
    <name type="scientific">Aspergillus sclerotiicarbonarius (strain CBS 121057 / IBT 28362)</name>
    <dbReference type="NCBI Taxonomy" id="1448318"/>
    <lineage>
        <taxon>Eukaryota</taxon>
        <taxon>Fungi</taxon>
        <taxon>Dikarya</taxon>
        <taxon>Ascomycota</taxon>
        <taxon>Pezizomycotina</taxon>
        <taxon>Eurotiomycetes</taxon>
        <taxon>Eurotiomycetidae</taxon>
        <taxon>Eurotiales</taxon>
        <taxon>Aspergillaceae</taxon>
        <taxon>Aspergillus</taxon>
        <taxon>Aspergillus subgen. Circumdati</taxon>
    </lineage>
</organism>
<feature type="non-terminal residue" evidence="1">
    <location>
        <position position="162"/>
    </location>
</feature>
<reference evidence="1 2" key="1">
    <citation type="submission" date="2018-02" db="EMBL/GenBank/DDBJ databases">
        <title>The genomes of Aspergillus section Nigri reveals drivers in fungal speciation.</title>
        <authorList>
            <consortium name="DOE Joint Genome Institute"/>
            <person name="Vesth T.C."/>
            <person name="Nybo J."/>
            <person name="Theobald S."/>
            <person name="Brandl J."/>
            <person name="Frisvad J.C."/>
            <person name="Nielsen K.F."/>
            <person name="Lyhne E.K."/>
            <person name="Kogle M.E."/>
            <person name="Kuo A."/>
            <person name="Riley R."/>
            <person name="Clum A."/>
            <person name="Nolan M."/>
            <person name="Lipzen A."/>
            <person name="Salamov A."/>
            <person name="Henrissat B."/>
            <person name="Wiebenga A."/>
            <person name="De vries R.P."/>
            <person name="Grigoriev I.V."/>
            <person name="Mortensen U.H."/>
            <person name="Andersen M.R."/>
            <person name="Baker S.E."/>
        </authorList>
    </citation>
    <scope>NUCLEOTIDE SEQUENCE [LARGE SCALE GENOMIC DNA]</scope>
    <source>
        <strain evidence="1 2">CBS 121057</strain>
    </source>
</reference>
<evidence type="ECO:0000313" key="2">
    <source>
        <dbReference type="Proteomes" id="UP000248423"/>
    </source>
</evidence>
<sequence length="162" mass="18409">MTTDRTGHGSLSGPSAYHRRGETFQLRILRRLECTLHEHLMHRIDFVSRVYGFETVASWYPRNPSCCDESELSRQTRRMSLATSITRPSLRGSQTHARHPTSSSGRSWLAVGLELCTASWPNPPRIRIHDCFSEMGGGGFQFDYIMQQLPTLFPDRSPALSL</sequence>
<dbReference type="Proteomes" id="UP000248423">
    <property type="component" value="Unassembled WGS sequence"/>
</dbReference>